<keyword evidence="2" id="KW-1185">Reference proteome</keyword>
<evidence type="ECO:0000313" key="2">
    <source>
        <dbReference type="Proteomes" id="UP001497680"/>
    </source>
</evidence>
<sequence>MPPRKKAAAKPAPPPLNNCSVAISGTIPGRTQAAIEKDFILPLGASLARSVTASTTHLITTETDYQKRSSKVKAAETHNVVIVSFQWLEDSLEQMKRVTEDDYSFNLSQPQSQSTQISNGRKRGGPEPADDDDEPRGGTKRKKPSKNSVQEQSGKEVKVADGQIAKSRDVRIPVDQGAEVTFPMYEVYIDDLGVIHDASLNLSNATANNNKFYRIQLLRSLNGDFRIWTRWGRVGENGQSKAVGDGSLDDALYHFNDKFKSKTGYAWSDRTQPPKHKKYAFIERSYEPDSEDDDEQKTKDAAIKNEAKEEPKSKLPKPVQELMQLIFNQQYFAATMADLNYDAAKLPLGKLSKSTITRGYQALKDLSHLIDNNTLASSLYGTGFLEASEQLSNLYFTLIPHAFGRNHPPIIRSLDLLKREIELLESLGGMKDASLVMKTEQMEMMNLLDHQFRGLGMEEMTPLGKNSKEFTQLQDYLMDTRGVTHTANYQVSQIFRIERQGEKRRFEAAHGTPRDRRLLWHGSRCTNFGGILSQGLRIAPPEAPVSGYMFGKGIYLADMSSKSAGYCFPYNSNGHALLLLCEAELGDPIQELTNASYNAGETAKEQGMLSTWGQGQTGPSQWKDAECIHPSLKGVRIPDTSVKPGATSIPGTCLLYNEYICYDISQVRLRYLFRVRM</sequence>
<protein>
    <submittedName>
        <fullName evidence="1">Poly polymerase catalytic domain-containing protein</fullName>
    </submittedName>
</protein>
<accession>A0ACC0D376</accession>
<comment type="caution">
    <text evidence="1">The sequence shown here is derived from an EMBL/GenBank/DDBJ whole genome shotgun (WGS) entry which is preliminary data.</text>
</comment>
<proteinExistence type="predicted"/>
<name>A0ACC0D376_9PEZI</name>
<reference evidence="1 2" key="1">
    <citation type="journal article" date="2022" name="New Phytol.">
        <title>Ecological generalism drives hyperdiversity of secondary metabolite gene clusters in xylarialean endophytes.</title>
        <authorList>
            <person name="Franco M.E.E."/>
            <person name="Wisecaver J.H."/>
            <person name="Arnold A.E."/>
            <person name="Ju Y.M."/>
            <person name="Slot J.C."/>
            <person name="Ahrendt S."/>
            <person name="Moore L.P."/>
            <person name="Eastman K.E."/>
            <person name="Scott K."/>
            <person name="Konkel Z."/>
            <person name="Mondo S.J."/>
            <person name="Kuo A."/>
            <person name="Hayes R.D."/>
            <person name="Haridas S."/>
            <person name="Andreopoulos B."/>
            <person name="Riley R."/>
            <person name="LaButti K."/>
            <person name="Pangilinan J."/>
            <person name="Lipzen A."/>
            <person name="Amirebrahimi M."/>
            <person name="Yan J."/>
            <person name="Adam C."/>
            <person name="Keymanesh K."/>
            <person name="Ng V."/>
            <person name="Louie K."/>
            <person name="Northen T."/>
            <person name="Drula E."/>
            <person name="Henrissat B."/>
            <person name="Hsieh H.M."/>
            <person name="Youens-Clark K."/>
            <person name="Lutzoni F."/>
            <person name="Miadlikowska J."/>
            <person name="Eastwood D.C."/>
            <person name="Hamelin R.C."/>
            <person name="Grigoriev I.V."/>
            <person name="U'Ren J.M."/>
        </authorList>
    </citation>
    <scope>NUCLEOTIDE SEQUENCE [LARGE SCALE GENOMIC DNA]</scope>
    <source>
        <strain evidence="1 2">ER1909</strain>
    </source>
</reference>
<evidence type="ECO:0000313" key="1">
    <source>
        <dbReference type="EMBL" id="KAI6087023.1"/>
    </source>
</evidence>
<dbReference type="EMBL" id="MU394310">
    <property type="protein sequence ID" value="KAI6087023.1"/>
    <property type="molecule type" value="Genomic_DNA"/>
</dbReference>
<dbReference type="Proteomes" id="UP001497680">
    <property type="component" value="Unassembled WGS sequence"/>
</dbReference>
<gene>
    <name evidence="1" type="ORF">F4821DRAFT_236877</name>
</gene>
<organism evidence="1 2">
    <name type="scientific">Hypoxylon rubiginosum</name>
    <dbReference type="NCBI Taxonomy" id="110542"/>
    <lineage>
        <taxon>Eukaryota</taxon>
        <taxon>Fungi</taxon>
        <taxon>Dikarya</taxon>
        <taxon>Ascomycota</taxon>
        <taxon>Pezizomycotina</taxon>
        <taxon>Sordariomycetes</taxon>
        <taxon>Xylariomycetidae</taxon>
        <taxon>Xylariales</taxon>
        <taxon>Hypoxylaceae</taxon>
        <taxon>Hypoxylon</taxon>
    </lineage>
</organism>